<evidence type="ECO:0000313" key="6">
    <source>
        <dbReference type="EMBL" id="RWX74792.1"/>
    </source>
</evidence>
<dbReference type="Pfam" id="PF00440">
    <property type="entry name" value="TetR_N"/>
    <property type="match status" value="1"/>
</dbReference>
<evidence type="ECO:0000313" key="7">
    <source>
        <dbReference type="Proteomes" id="UP000287687"/>
    </source>
</evidence>
<dbReference type="Gene3D" id="1.10.357.10">
    <property type="entry name" value="Tetracycline Repressor, domain 2"/>
    <property type="match status" value="1"/>
</dbReference>
<accession>A0A3S3VEH8</accession>
<feature type="domain" description="HTH tetR-type" evidence="5">
    <location>
        <begin position="44"/>
        <end position="104"/>
    </location>
</feature>
<proteinExistence type="predicted"/>
<evidence type="ECO:0000256" key="2">
    <source>
        <dbReference type="ARBA" id="ARBA00023125"/>
    </source>
</evidence>
<dbReference type="PROSITE" id="PS50977">
    <property type="entry name" value="HTH_TETR_2"/>
    <property type="match status" value="1"/>
</dbReference>
<dbReference type="OrthoDB" id="7185252at2"/>
<dbReference type="PANTHER" id="PTHR30055">
    <property type="entry name" value="HTH-TYPE TRANSCRIPTIONAL REGULATOR RUTR"/>
    <property type="match status" value="1"/>
</dbReference>
<dbReference type="SUPFAM" id="SSF46689">
    <property type="entry name" value="Homeodomain-like"/>
    <property type="match status" value="1"/>
</dbReference>
<dbReference type="GO" id="GO:0000976">
    <property type="term" value="F:transcription cis-regulatory region binding"/>
    <property type="evidence" value="ECO:0007669"/>
    <property type="project" value="TreeGrafter"/>
</dbReference>
<dbReference type="GO" id="GO:0003700">
    <property type="term" value="F:DNA-binding transcription factor activity"/>
    <property type="evidence" value="ECO:0007669"/>
    <property type="project" value="TreeGrafter"/>
</dbReference>
<comment type="caution">
    <text evidence="6">The sequence shown here is derived from an EMBL/GenBank/DDBJ whole genome shotgun (WGS) entry which is preliminary data.</text>
</comment>
<dbReference type="InterPro" id="IPR009057">
    <property type="entry name" value="Homeodomain-like_sf"/>
</dbReference>
<dbReference type="InterPro" id="IPR001647">
    <property type="entry name" value="HTH_TetR"/>
</dbReference>
<feature type="DNA-binding region" description="H-T-H motif" evidence="4">
    <location>
        <begin position="67"/>
        <end position="86"/>
    </location>
</feature>
<dbReference type="Proteomes" id="UP000287687">
    <property type="component" value="Unassembled WGS sequence"/>
</dbReference>
<dbReference type="InterPro" id="IPR050109">
    <property type="entry name" value="HTH-type_TetR-like_transc_reg"/>
</dbReference>
<sequence>MNLFVYRFIDMAVPGKVSKPSVSQRAAPKLLSEEAVGKRDGNKQKKLAKIAKAAKQVFTKKGFEDATMQEIAKLAGVATGTLFLYADNKRDIAFLASAEDFASAIRSFSETPVDGAFVDQMIACYRPYFIMHNANPEMAKIILSEFLFFVGKQARRHGEGAIAMKTEAIRRAVHAQRIGELIGTVPAPEIGDLVYYIFQGVIRRWVQTGAVDVEEGLGMFHRSLSLGLAGMMAKPAQ</sequence>
<keyword evidence="1" id="KW-0805">Transcription regulation</keyword>
<dbReference type="PANTHER" id="PTHR30055:SF234">
    <property type="entry name" value="HTH-TYPE TRANSCRIPTIONAL REGULATOR BETI"/>
    <property type="match status" value="1"/>
</dbReference>
<dbReference type="EMBL" id="SBIP01000006">
    <property type="protein sequence ID" value="RWX74792.1"/>
    <property type="molecule type" value="Genomic_DNA"/>
</dbReference>
<protein>
    <submittedName>
        <fullName evidence="6">TetR/AcrR family transcriptional regulator</fullName>
    </submittedName>
</protein>
<keyword evidence="3" id="KW-0804">Transcription</keyword>
<evidence type="ECO:0000259" key="5">
    <source>
        <dbReference type="PROSITE" id="PS50977"/>
    </source>
</evidence>
<reference evidence="6 7" key="1">
    <citation type="submission" date="2019-01" db="EMBL/GenBank/DDBJ databases">
        <title>The draft genome of Rhizobium sp. 24NR.</title>
        <authorList>
            <person name="Liu L."/>
            <person name="Liang L."/>
            <person name="Shi S."/>
            <person name="Xu L."/>
            <person name="Wang X."/>
            <person name="Li L."/>
            <person name="Zhang X."/>
        </authorList>
    </citation>
    <scope>NUCLEOTIDE SEQUENCE [LARGE SCALE GENOMIC DNA]</scope>
    <source>
        <strain evidence="6 7">24NR</strain>
    </source>
</reference>
<gene>
    <name evidence="6" type="ORF">EPK99_23090</name>
</gene>
<evidence type="ECO:0000256" key="4">
    <source>
        <dbReference type="PROSITE-ProRule" id="PRU00335"/>
    </source>
</evidence>
<dbReference type="PRINTS" id="PR00455">
    <property type="entry name" value="HTHTETR"/>
</dbReference>
<name>A0A3S3VEH8_9HYPH</name>
<keyword evidence="7" id="KW-1185">Reference proteome</keyword>
<keyword evidence="2 4" id="KW-0238">DNA-binding</keyword>
<dbReference type="AlphaFoldDB" id="A0A3S3VEH8"/>
<organism evidence="6 7">
    <name type="scientific">Neorhizobium lilium</name>
    <dbReference type="NCBI Taxonomy" id="2503024"/>
    <lineage>
        <taxon>Bacteria</taxon>
        <taxon>Pseudomonadati</taxon>
        <taxon>Pseudomonadota</taxon>
        <taxon>Alphaproteobacteria</taxon>
        <taxon>Hyphomicrobiales</taxon>
        <taxon>Rhizobiaceae</taxon>
        <taxon>Rhizobium/Agrobacterium group</taxon>
        <taxon>Neorhizobium</taxon>
    </lineage>
</organism>
<evidence type="ECO:0000256" key="3">
    <source>
        <dbReference type="ARBA" id="ARBA00023163"/>
    </source>
</evidence>
<evidence type="ECO:0000256" key="1">
    <source>
        <dbReference type="ARBA" id="ARBA00023015"/>
    </source>
</evidence>